<evidence type="ECO:0000256" key="1">
    <source>
        <dbReference type="SAM" id="MobiDB-lite"/>
    </source>
</evidence>
<proteinExistence type="predicted"/>
<feature type="compositionally biased region" description="Basic and acidic residues" evidence="1">
    <location>
        <begin position="62"/>
        <end position="71"/>
    </location>
</feature>
<comment type="caution">
    <text evidence="2">The sequence shown here is derived from an EMBL/GenBank/DDBJ whole genome shotgun (WGS) entry which is preliminary data.</text>
</comment>
<organism evidence="2 3">
    <name type="scientific">Macrophomina phaseolina</name>
    <dbReference type="NCBI Taxonomy" id="35725"/>
    <lineage>
        <taxon>Eukaryota</taxon>
        <taxon>Fungi</taxon>
        <taxon>Dikarya</taxon>
        <taxon>Ascomycota</taxon>
        <taxon>Pezizomycotina</taxon>
        <taxon>Dothideomycetes</taxon>
        <taxon>Dothideomycetes incertae sedis</taxon>
        <taxon>Botryosphaeriales</taxon>
        <taxon>Botryosphaeriaceae</taxon>
        <taxon>Macrophomina</taxon>
    </lineage>
</organism>
<dbReference type="Proteomes" id="UP000774617">
    <property type="component" value="Unassembled WGS sequence"/>
</dbReference>
<feature type="region of interest" description="Disordered" evidence="1">
    <location>
        <begin position="22"/>
        <end position="41"/>
    </location>
</feature>
<name>A0ABQ8GQR0_9PEZI</name>
<sequence length="204" mass="22011">MQARASSTKFSFHEVTPATAARLYRQPSSSGGQPAVSGTRRGAWTGLRQLGLTAGDQAGGEGSRKVPDAVRHGPRVSVAKPYTHPPLLHMHDFLATPSAYSLSHFGSSSLPFLQASPPLRPRSSPNFQGYLPRGPKNSLCLVTPLSPAHTPASYENTRTGGLKIFSSDKYQSHTRYFSTSRLHQIPAADLGLRTSGHGKEKKEH</sequence>
<protein>
    <submittedName>
        <fullName evidence="2">Uncharacterized protein</fullName>
    </submittedName>
</protein>
<reference evidence="2 3" key="1">
    <citation type="journal article" date="2021" name="Nat. Commun.">
        <title>Genetic determinants of endophytism in the Arabidopsis root mycobiome.</title>
        <authorList>
            <person name="Mesny F."/>
            <person name="Miyauchi S."/>
            <person name="Thiergart T."/>
            <person name="Pickel B."/>
            <person name="Atanasova L."/>
            <person name="Karlsson M."/>
            <person name="Huettel B."/>
            <person name="Barry K.W."/>
            <person name="Haridas S."/>
            <person name="Chen C."/>
            <person name="Bauer D."/>
            <person name="Andreopoulos W."/>
            <person name="Pangilinan J."/>
            <person name="LaButti K."/>
            <person name="Riley R."/>
            <person name="Lipzen A."/>
            <person name="Clum A."/>
            <person name="Drula E."/>
            <person name="Henrissat B."/>
            <person name="Kohler A."/>
            <person name="Grigoriev I.V."/>
            <person name="Martin F.M."/>
            <person name="Hacquard S."/>
        </authorList>
    </citation>
    <scope>NUCLEOTIDE SEQUENCE [LARGE SCALE GENOMIC DNA]</scope>
    <source>
        <strain evidence="2 3">MPI-SDFR-AT-0080</strain>
    </source>
</reference>
<dbReference type="EMBL" id="JAGTJR010000003">
    <property type="protein sequence ID" value="KAH7062255.1"/>
    <property type="molecule type" value="Genomic_DNA"/>
</dbReference>
<evidence type="ECO:0000313" key="2">
    <source>
        <dbReference type="EMBL" id="KAH7062255.1"/>
    </source>
</evidence>
<feature type="region of interest" description="Disordered" evidence="1">
    <location>
        <begin position="53"/>
        <end position="72"/>
    </location>
</feature>
<gene>
    <name evidence="2" type="ORF">B0J12DRAFT_232035</name>
</gene>
<evidence type="ECO:0000313" key="3">
    <source>
        <dbReference type="Proteomes" id="UP000774617"/>
    </source>
</evidence>
<keyword evidence="3" id="KW-1185">Reference proteome</keyword>
<accession>A0ABQ8GQR0</accession>